<evidence type="ECO:0000313" key="2">
    <source>
        <dbReference type="Proteomes" id="UP000229757"/>
    </source>
</evidence>
<dbReference type="AlphaFoldDB" id="A0A2K8KTR5"/>
<reference evidence="1 2" key="1">
    <citation type="journal article" date="2017" name="Environ. Microbiol.">
        <title>Genomic and physiological analyses of 'Reinekea forsetii' reveal a versatile opportunistic lifestyle during spring algae blooms.</title>
        <authorList>
            <person name="Avci B."/>
            <person name="Hahnke R.L."/>
            <person name="Chafee M."/>
            <person name="Fischer T."/>
            <person name="Gruber-Vodicka H."/>
            <person name="Tegetmeyer H.E."/>
            <person name="Harder J."/>
            <person name="Fuchs B.M."/>
            <person name="Amann R.I."/>
            <person name="Teeling H."/>
        </authorList>
    </citation>
    <scope>NUCLEOTIDE SEQUENCE [LARGE SCALE GENOMIC DNA]</scope>
    <source>
        <strain evidence="1 2">Hel1_31_D35</strain>
    </source>
</reference>
<dbReference type="EMBL" id="CP011797">
    <property type="protein sequence ID" value="ATX76296.1"/>
    <property type="molecule type" value="Genomic_DNA"/>
</dbReference>
<gene>
    <name evidence="1" type="ORF">REIFOR_01148</name>
</gene>
<protein>
    <submittedName>
        <fullName evidence="1">Glycosyltransferase, GT81 family</fullName>
    </submittedName>
</protein>
<dbReference type="InterPro" id="IPR029044">
    <property type="entry name" value="Nucleotide-diphossugar_trans"/>
</dbReference>
<dbReference type="OrthoDB" id="9477at2"/>
<dbReference type="RefSeq" id="WP_100256648.1">
    <property type="nucleotide sequence ID" value="NZ_CP011797.1"/>
</dbReference>
<organism evidence="1 2">
    <name type="scientific">Reinekea forsetii</name>
    <dbReference type="NCBI Taxonomy" id="1336806"/>
    <lineage>
        <taxon>Bacteria</taxon>
        <taxon>Pseudomonadati</taxon>
        <taxon>Pseudomonadota</taxon>
        <taxon>Gammaproteobacteria</taxon>
        <taxon>Oceanospirillales</taxon>
        <taxon>Saccharospirillaceae</taxon>
        <taxon>Reinekea</taxon>
    </lineage>
</organism>
<name>A0A2K8KTR5_9GAMM</name>
<dbReference type="KEGG" id="rfo:REIFOR_01148"/>
<sequence length="409" mass="46969">MGDFHQNGIVTTLHNLADRATEDLEYDLLHFSHFRPMGLILPSLFSELEGEALPNIIKHLKEVPYLSEIVIGLDRADRDEYFHTEQFFAQLPQHHRVLWHDGPRLMALDKELQALSVAPREMGKGRNVWYCMGYMLATGKSESIALHDCDILTYDRSLLARLLYPVAHPQFNYEFCKGYYARVAAGKINGRVSRLLVTPLLRALKRVLGPIEYLDFMDSFRYPLAGEFSFRKDVLTDIRIPSDWGLEIGVLSEMYRNYSNNRLCQVDIADIYDHKHQDLSLTDEDNGLSKMSIDIAKALFRKLATNGTVFSPETFRSVKATYYRIALDFVETYNNDAIMNGLKLDIHQEEKAVEMFAQNIITAGQQFLEVPMERPFIPSWNRVVSAMPDVYDRLIAAVEADRAEFVADQ</sequence>
<accession>A0A2K8KTR5</accession>
<dbReference type="SUPFAM" id="SSF53448">
    <property type="entry name" value="Nucleotide-diphospho-sugar transferases"/>
    <property type="match status" value="1"/>
</dbReference>
<keyword evidence="2" id="KW-1185">Reference proteome</keyword>
<proteinExistence type="predicted"/>
<keyword evidence="1" id="KW-0808">Transferase</keyword>
<dbReference type="Gene3D" id="3.90.550.10">
    <property type="entry name" value="Spore Coat Polysaccharide Biosynthesis Protein SpsA, Chain A"/>
    <property type="match status" value="1"/>
</dbReference>
<dbReference type="Proteomes" id="UP000229757">
    <property type="component" value="Chromosome"/>
</dbReference>
<dbReference type="GO" id="GO:0016740">
    <property type="term" value="F:transferase activity"/>
    <property type="evidence" value="ECO:0007669"/>
    <property type="project" value="UniProtKB-KW"/>
</dbReference>
<evidence type="ECO:0000313" key="1">
    <source>
        <dbReference type="EMBL" id="ATX76296.1"/>
    </source>
</evidence>